<dbReference type="SUPFAM" id="SSF53474">
    <property type="entry name" value="alpha/beta-Hydrolases"/>
    <property type="match status" value="1"/>
</dbReference>
<dbReference type="GO" id="GO:0046503">
    <property type="term" value="P:glycerolipid catabolic process"/>
    <property type="evidence" value="ECO:0007669"/>
    <property type="project" value="TreeGrafter"/>
</dbReference>
<dbReference type="EMBL" id="CADCVT010000488">
    <property type="protein sequence ID" value="CAA9537765.1"/>
    <property type="molecule type" value="Genomic_DNA"/>
</dbReference>
<dbReference type="InterPro" id="IPR029058">
    <property type="entry name" value="AB_hydrolase_fold"/>
</dbReference>
<dbReference type="InterPro" id="IPR000073">
    <property type="entry name" value="AB_hydrolase_1"/>
</dbReference>
<sequence length="301" mass="32247">MIQPPNEQFCQAGDVELCYETFGDSSGEPLLLIMGLGTQMLAWNTDFCGELADRGFYVIRFDNRDIGRSQQFDETPPPSPIELVTRRIKNPAYTLEDMADDGVRLLDCLGVESAHVTGASMGGMIAQTMASRHPSRVRSLVSIMSTTGNRWKGQPALKTMPVLLSKPPATKEASIERTLKVFALIGSPGFERDEEELREVSALSYDRRGSAAGPGRQLAAVIVSGDRTPALGKISAPTLVIHGTADKLVRPSGGKATAQAIDGAKLMLVDGMGHDMPRGVWPKIIDGIAETAARASQAVPA</sequence>
<dbReference type="PANTHER" id="PTHR43433">
    <property type="entry name" value="HYDROLASE, ALPHA/BETA FOLD FAMILY PROTEIN"/>
    <property type="match status" value="1"/>
</dbReference>
<gene>
    <name evidence="2" type="ORF">AVDCRST_MAG85-4296</name>
</gene>
<name>A0A6J4U2N8_9ACTN</name>
<accession>A0A6J4U2N8</accession>
<dbReference type="GO" id="GO:0004806">
    <property type="term" value="F:triacylglycerol lipase activity"/>
    <property type="evidence" value="ECO:0007669"/>
    <property type="project" value="TreeGrafter"/>
</dbReference>
<organism evidence="2">
    <name type="scientific">uncultured Solirubrobacteraceae bacterium</name>
    <dbReference type="NCBI Taxonomy" id="1162706"/>
    <lineage>
        <taxon>Bacteria</taxon>
        <taxon>Bacillati</taxon>
        <taxon>Actinomycetota</taxon>
        <taxon>Thermoleophilia</taxon>
        <taxon>Solirubrobacterales</taxon>
        <taxon>Solirubrobacteraceae</taxon>
        <taxon>environmental samples</taxon>
    </lineage>
</organism>
<dbReference type="PANTHER" id="PTHR43433:SF5">
    <property type="entry name" value="AB HYDROLASE-1 DOMAIN-CONTAINING PROTEIN"/>
    <property type="match status" value="1"/>
</dbReference>
<dbReference type="Gene3D" id="3.40.50.1820">
    <property type="entry name" value="alpha/beta hydrolase"/>
    <property type="match status" value="1"/>
</dbReference>
<dbReference type="InterPro" id="IPR050471">
    <property type="entry name" value="AB_hydrolase"/>
</dbReference>
<dbReference type="Pfam" id="PF00561">
    <property type="entry name" value="Abhydrolase_1"/>
    <property type="match status" value="1"/>
</dbReference>
<dbReference type="EC" id="3.1.1.24" evidence="2"/>
<dbReference type="AlphaFoldDB" id="A0A6J4U2N8"/>
<protein>
    <submittedName>
        <fullName evidence="2">Beta-ketoadipate enol-lactone hydrolase</fullName>
        <ecNumber evidence="2">3.1.1.24</ecNumber>
    </submittedName>
</protein>
<evidence type="ECO:0000259" key="1">
    <source>
        <dbReference type="Pfam" id="PF00561"/>
    </source>
</evidence>
<evidence type="ECO:0000313" key="2">
    <source>
        <dbReference type="EMBL" id="CAA9537765.1"/>
    </source>
</evidence>
<feature type="domain" description="AB hydrolase-1" evidence="1">
    <location>
        <begin position="29"/>
        <end position="275"/>
    </location>
</feature>
<dbReference type="GO" id="GO:0047570">
    <property type="term" value="F:3-oxoadipate enol-lactonase activity"/>
    <property type="evidence" value="ECO:0007669"/>
    <property type="project" value="UniProtKB-EC"/>
</dbReference>
<reference evidence="2" key="1">
    <citation type="submission" date="2020-02" db="EMBL/GenBank/DDBJ databases">
        <authorList>
            <person name="Meier V. D."/>
        </authorList>
    </citation>
    <scope>NUCLEOTIDE SEQUENCE</scope>
    <source>
        <strain evidence="2">AVDCRST_MAG85</strain>
    </source>
</reference>
<keyword evidence="2" id="KW-0378">Hydrolase</keyword>
<proteinExistence type="predicted"/>